<dbReference type="InterPro" id="IPR021765">
    <property type="entry name" value="UstYa-like"/>
</dbReference>
<sequence>MSKASHLLTSSPNRDQRLRCFTLVFFCILIGLFSVPLPFWRSLDIRFCTTCLHGKWSPSDLDKVTMHFVRRSALYGANQDGWNHMLPSGEHLIREGHLDGSVSTYTVAVFHQLQCLNIIRRYHAGDSEFPSTSSPLVAHCLNYLRESILCQMDMREEQIPDKPLINGFDRMCMDWEVIWQEAEKNHEQYQQYIGLIDR</sequence>
<dbReference type="PANTHER" id="PTHR33365">
    <property type="entry name" value="YALI0B05434P"/>
    <property type="match status" value="1"/>
</dbReference>
<evidence type="ECO:0000256" key="1">
    <source>
        <dbReference type="ARBA" id="ARBA00004685"/>
    </source>
</evidence>
<proteinExistence type="inferred from homology"/>
<evidence type="ECO:0000256" key="4">
    <source>
        <dbReference type="SAM" id="Phobius"/>
    </source>
</evidence>
<evidence type="ECO:0000313" key="5">
    <source>
        <dbReference type="EMBL" id="KAK7691638.1"/>
    </source>
</evidence>
<comment type="caution">
    <text evidence="5">The sequence shown here is derived from an EMBL/GenBank/DDBJ whole genome shotgun (WGS) entry which is preliminary data.</text>
</comment>
<keyword evidence="4" id="KW-0472">Membrane</keyword>
<keyword evidence="4" id="KW-0812">Transmembrane</keyword>
<reference evidence="5 6" key="1">
    <citation type="submission" date="2022-09" db="EMBL/GenBank/DDBJ databases">
        <authorList>
            <person name="Palmer J.M."/>
        </authorList>
    </citation>
    <scope>NUCLEOTIDE SEQUENCE [LARGE SCALE GENOMIC DNA]</scope>
    <source>
        <strain evidence="5 6">DSM 7382</strain>
    </source>
</reference>
<evidence type="ECO:0000256" key="2">
    <source>
        <dbReference type="ARBA" id="ARBA00023002"/>
    </source>
</evidence>
<dbReference type="Pfam" id="PF11807">
    <property type="entry name" value="UstYa"/>
    <property type="match status" value="1"/>
</dbReference>
<comment type="pathway">
    <text evidence="1">Mycotoxin biosynthesis.</text>
</comment>
<dbReference type="AlphaFoldDB" id="A0AAW0GN38"/>
<dbReference type="PANTHER" id="PTHR33365:SF11">
    <property type="entry name" value="TAT PATHWAY SIGNAL SEQUENCE"/>
    <property type="match status" value="1"/>
</dbReference>
<evidence type="ECO:0000256" key="3">
    <source>
        <dbReference type="ARBA" id="ARBA00035112"/>
    </source>
</evidence>
<dbReference type="Proteomes" id="UP001385951">
    <property type="component" value="Unassembled WGS sequence"/>
</dbReference>
<evidence type="ECO:0000313" key="6">
    <source>
        <dbReference type="Proteomes" id="UP001385951"/>
    </source>
</evidence>
<organism evidence="5 6">
    <name type="scientific">Cerrena zonata</name>
    <dbReference type="NCBI Taxonomy" id="2478898"/>
    <lineage>
        <taxon>Eukaryota</taxon>
        <taxon>Fungi</taxon>
        <taxon>Dikarya</taxon>
        <taxon>Basidiomycota</taxon>
        <taxon>Agaricomycotina</taxon>
        <taxon>Agaricomycetes</taxon>
        <taxon>Polyporales</taxon>
        <taxon>Cerrenaceae</taxon>
        <taxon>Cerrena</taxon>
    </lineage>
</organism>
<gene>
    <name evidence="5" type="ORF">QCA50_005037</name>
</gene>
<comment type="similarity">
    <text evidence="3">Belongs to the ustYa family.</text>
</comment>
<keyword evidence="2" id="KW-0560">Oxidoreductase</keyword>
<dbReference type="GO" id="GO:0016491">
    <property type="term" value="F:oxidoreductase activity"/>
    <property type="evidence" value="ECO:0007669"/>
    <property type="project" value="UniProtKB-KW"/>
</dbReference>
<dbReference type="EMBL" id="JASBNA010000005">
    <property type="protein sequence ID" value="KAK7691638.1"/>
    <property type="molecule type" value="Genomic_DNA"/>
</dbReference>
<name>A0AAW0GN38_9APHY</name>
<dbReference type="GO" id="GO:0043386">
    <property type="term" value="P:mycotoxin biosynthetic process"/>
    <property type="evidence" value="ECO:0007669"/>
    <property type="project" value="InterPro"/>
</dbReference>
<accession>A0AAW0GN38</accession>
<keyword evidence="4" id="KW-1133">Transmembrane helix</keyword>
<keyword evidence="6" id="KW-1185">Reference proteome</keyword>
<protein>
    <submittedName>
        <fullName evidence="5">Uncharacterized protein</fullName>
    </submittedName>
</protein>
<feature type="transmembrane region" description="Helical" evidence="4">
    <location>
        <begin position="20"/>
        <end position="40"/>
    </location>
</feature>